<evidence type="ECO:0000313" key="2">
    <source>
        <dbReference type="Proteomes" id="UP000245618"/>
    </source>
</evidence>
<gene>
    <name evidence="1" type="ORF">DB891_08255</name>
</gene>
<dbReference type="RefSeq" id="WP_116762431.1">
    <property type="nucleotide sequence ID" value="NZ_QCZH01000007.1"/>
</dbReference>
<evidence type="ECO:0000313" key="1">
    <source>
        <dbReference type="EMBL" id="PWA09276.1"/>
    </source>
</evidence>
<dbReference type="Proteomes" id="UP000245618">
    <property type="component" value="Unassembled WGS sequence"/>
</dbReference>
<dbReference type="InterPro" id="IPR011463">
    <property type="entry name" value="DUF1569"/>
</dbReference>
<dbReference type="Gene3D" id="1.20.120.450">
    <property type="entry name" value="dinb family like domain"/>
    <property type="match status" value="1"/>
</dbReference>
<dbReference type="OrthoDB" id="2599194at2"/>
<dbReference type="EMBL" id="QCZH01000007">
    <property type="protein sequence ID" value="PWA09276.1"/>
    <property type="molecule type" value="Genomic_DNA"/>
</dbReference>
<sequence>MSSIFNKADNVAILNRINSLTSESKAQWGKMTADQMCKHCSLAIAVAFGEQDLRINFLMRLLGKMLKKKVIHGNHLKKESPTAKEFIVTKHYDLEKVKSELIAHFSRFATEGESAIQVKKHPFWGTMTNEEWDLLMWKHLDHHLKQFGV</sequence>
<dbReference type="InterPro" id="IPR034660">
    <property type="entry name" value="DinB/YfiT-like"/>
</dbReference>
<accession>A0A2U1JVP9</accession>
<organism evidence="1 2">
    <name type="scientific">Flavobacterium laiguense</name>
    <dbReference type="NCBI Taxonomy" id="2169409"/>
    <lineage>
        <taxon>Bacteria</taxon>
        <taxon>Pseudomonadati</taxon>
        <taxon>Bacteroidota</taxon>
        <taxon>Flavobacteriia</taxon>
        <taxon>Flavobacteriales</taxon>
        <taxon>Flavobacteriaceae</taxon>
        <taxon>Flavobacterium</taxon>
    </lineage>
</organism>
<dbReference type="AlphaFoldDB" id="A0A2U1JVP9"/>
<comment type="caution">
    <text evidence="1">The sequence shown here is derived from an EMBL/GenBank/DDBJ whole genome shotgun (WGS) entry which is preliminary data.</text>
</comment>
<protein>
    <recommendedName>
        <fullName evidence="3">DUF1569 domain-containing protein</fullName>
    </recommendedName>
</protein>
<keyword evidence="2" id="KW-1185">Reference proteome</keyword>
<evidence type="ECO:0008006" key="3">
    <source>
        <dbReference type="Google" id="ProtNLM"/>
    </source>
</evidence>
<dbReference type="Pfam" id="PF07606">
    <property type="entry name" value="DUF1569"/>
    <property type="match status" value="1"/>
</dbReference>
<name>A0A2U1JVP9_9FLAO</name>
<reference evidence="1 2" key="1">
    <citation type="submission" date="2018-04" db="EMBL/GenBank/DDBJ databases">
        <title>Flavobacterium sp. nov., isolated from glacier ice.</title>
        <authorList>
            <person name="Liu Q."/>
            <person name="Xin Y.-H."/>
        </authorList>
    </citation>
    <scope>NUCLEOTIDE SEQUENCE [LARGE SCALE GENOMIC DNA]</scope>
    <source>
        <strain evidence="1 2">LB2P30</strain>
    </source>
</reference>
<proteinExistence type="predicted"/>